<evidence type="ECO:0008006" key="4">
    <source>
        <dbReference type="Google" id="ProtNLM"/>
    </source>
</evidence>
<name>A0A0K2JIV9_SPIKU</name>
<feature type="transmembrane region" description="Helical" evidence="1">
    <location>
        <begin position="177"/>
        <end position="198"/>
    </location>
</feature>
<feature type="transmembrane region" description="Helical" evidence="1">
    <location>
        <begin position="47"/>
        <end position="72"/>
    </location>
</feature>
<dbReference type="PATRIC" id="fig|273035.7.peg.2061"/>
<accession>A0A0K2JIV9</accession>
<dbReference type="OrthoDB" id="389219at2"/>
<feature type="transmembrane region" description="Helical" evidence="1">
    <location>
        <begin position="251"/>
        <end position="272"/>
    </location>
</feature>
<dbReference type="EMBL" id="CP010899">
    <property type="protein sequence ID" value="ALA98530.1"/>
    <property type="molecule type" value="Genomic_DNA"/>
</dbReference>
<evidence type="ECO:0000256" key="1">
    <source>
        <dbReference type="SAM" id="Phobius"/>
    </source>
</evidence>
<organism evidence="2 3">
    <name type="scientific">Spiroplasma kunkelii CR2-3x</name>
    <dbReference type="NCBI Taxonomy" id="273035"/>
    <lineage>
        <taxon>Bacteria</taxon>
        <taxon>Bacillati</taxon>
        <taxon>Mycoplasmatota</taxon>
        <taxon>Mollicutes</taxon>
        <taxon>Entomoplasmatales</taxon>
        <taxon>Spiroplasmataceae</taxon>
        <taxon>Spiroplasma</taxon>
    </lineage>
</organism>
<keyword evidence="1" id="KW-0472">Membrane</keyword>
<feature type="transmembrane region" description="Helical" evidence="1">
    <location>
        <begin position="106"/>
        <end position="131"/>
    </location>
</feature>
<keyword evidence="1" id="KW-0812">Transmembrane</keyword>
<reference evidence="2 3" key="1">
    <citation type="journal article" date="2015" name="Genome Announc.">
        <title>Complete Genome Sequence of Spiroplasma kunkelii Strain CR2-3x, Causal Agent of Corn Stunt Disease in Zea mays L.</title>
        <authorList>
            <person name="Davis R.E."/>
            <person name="Shao J."/>
            <person name="Dally E.L."/>
            <person name="Zhao Y."/>
            <person name="Gasparich G.E."/>
            <person name="Gaynor B.J."/>
            <person name="Athey J.C."/>
            <person name="Harrison N.A."/>
            <person name="Donofrio N."/>
        </authorList>
    </citation>
    <scope>NUCLEOTIDE SEQUENCE [LARGE SCALE GENOMIC DNA]</scope>
    <source>
        <strain evidence="2 3">CR2-3x</strain>
    </source>
</reference>
<dbReference type="AlphaFoldDB" id="A0A0K2JIV9"/>
<sequence>MINLKFVKLQFKNIKIILIIWSILFFLLTILPGTVKYFSPATNIKTVSAAAFVSFIMYGYGCGLIMIFPYSIITTHILLTKEIKEGYFACWLVLPMSRKTVLNSKIFTLISSIIILNVGSLFLQLILFSLVYKDFNQQNQINLVLTSFSFLFLWILWSFIVWVISCYFDNSALSISLLSLISILFLLFGILSFIGKTLGTSNSGLEKLKYFKFLTIISFFNSALNFADLPNSSLNIIIAKPLQPKSLDFCWQLPTMFVLGTGLFSLGNWIFIKKSLSL</sequence>
<keyword evidence="3" id="KW-1185">Reference proteome</keyword>
<protein>
    <recommendedName>
        <fullName evidence="4">ABC transporter permease</fullName>
    </recommendedName>
</protein>
<keyword evidence="1" id="KW-1133">Transmembrane helix</keyword>
<gene>
    <name evidence="2" type="ORF">SKUN_001673</name>
</gene>
<dbReference type="KEGG" id="skn:SKUN_001673"/>
<dbReference type="RefSeq" id="WP_053391531.1">
    <property type="nucleotide sequence ID" value="NZ_CP010899.1"/>
</dbReference>
<dbReference type="STRING" id="273035.SKUN_001673"/>
<evidence type="ECO:0000313" key="2">
    <source>
        <dbReference type="EMBL" id="ALA98530.1"/>
    </source>
</evidence>
<proteinExistence type="predicted"/>
<feature type="transmembrane region" description="Helical" evidence="1">
    <location>
        <begin position="143"/>
        <end position="165"/>
    </location>
</feature>
<feature type="transmembrane region" description="Helical" evidence="1">
    <location>
        <begin position="16"/>
        <end position="35"/>
    </location>
</feature>
<evidence type="ECO:0000313" key="3">
    <source>
        <dbReference type="Proteomes" id="UP000062963"/>
    </source>
</evidence>
<dbReference type="Proteomes" id="UP000062963">
    <property type="component" value="Chromosome"/>
</dbReference>